<comment type="caution">
    <text evidence="6">The sequence shown here is derived from an EMBL/GenBank/DDBJ whole genome shotgun (WGS) entry which is preliminary data.</text>
</comment>
<dbReference type="InterPro" id="IPR046335">
    <property type="entry name" value="LacI/GalR-like_sensor"/>
</dbReference>
<keyword evidence="7" id="KW-1185">Reference proteome</keyword>
<dbReference type="CDD" id="cd01392">
    <property type="entry name" value="HTH_LacI"/>
    <property type="match status" value="1"/>
</dbReference>
<dbReference type="PANTHER" id="PTHR30146">
    <property type="entry name" value="LACI-RELATED TRANSCRIPTIONAL REPRESSOR"/>
    <property type="match status" value="1"/>
</dbReference>
<dbReference type="GO" id="GO:0003677">
    <property type="term" value="F:DNA binding"/>
    <property type="evidence" value="ECO:0007669"/>
    <property type="project" value="UniProtKB-KW"/>
</dbReference>
<dbReference type="PROSITE" id="PS00356">
    <property type="entry name" value="HTH_LACI_1"/>
    <property type="match status" value="1"/>
</dbReference>
<feature type="domain" description="HTH lacI-type" evidence="4">
    <location>
        <begin position="2"/>
        <end position="56"/>
    </location>
</feature>
<dbReference type="Pfam" id="PF00356">
    <property type="entry name" value="LacI"/>
    <property type="match status" value="1"/>
</dbReference>
<keyword evidence="1" id="KW-0805">Transcription regulation</keyword>
<dbReference type="Pfam" id="PF13377">
    <property type="entry name" value="Peripla_BP_3"/>
    <property type="match status" value="1"/>
</dbReference>
<evidence type="ECO:0000313" key="7">
    <source>
        <dbReference type="Proteomes" id="UP001519363"/>
    </source>
</evidence>
<dbReference type="SUPFAM" id="SSF47413">
    <property type="entry name" value="lambda repressor-like DNA-binding domains"/>
    <property type="match status" value="1"/>
</dbReference>
<reference evidence="6 7" key="1">
    <citation type="submission" date="2021-03" db="EMBL/GenBank/DDBJ databases">
        <title>Sequencing the genomes of 1000 actinobacteria strains.</title>
        <authorList>
            <person name="Klenk H.-P."/>
        </authorList>
    </citation>
    <scope>NUCLEOTIDE SEQUENCE [LARGE SCALE GENOMIC DNA]</scope>
    <source>
        <strain evidence="6 7">DSM 44580</strain>
    </source>
</reference>
<dbReference type="InterPro" id="IPR001387">
    <property type="entry name" value="Cro/C1-type_HTH"/>
</dbReference>
<dbReference type="SMART" id="SM00354">
    <property type="entry name" value="HTH_LACI"/>
    <property type="match status" value="1"/>
</dbReference>
<dbReference type="PROSITE" id="PS50943">
    <property type="entry name" value="HTH_CROC1"/>
    <property type="match status" value="1"/>
</dbReference>
<accession>A0ABS5ASP3</accession>
<dbReference type="SUPFAM" id="SSF53822">
    <property type="entry name" value="Periplasmic binding protein-like I"/>
    <property type="match status" value="1"/>
</dbReference>
<dbReference type="Gene3D" id="1.10.260.40">
    <property type="entry name" value="lambda repressor-like DNA-binding domains"/>
    <property type="match status" value="1"/>
</dbReference>
<evidence type="ECO:0000256" key="1">
    <source>
        <dbReference type="ARBA" id="ARBA00023015"/>
    </source>
</evidence>
<name>A0ABS5ASP3_9PSEU</name>
<evidence type="ECO:0000256" key="3">
    <source>
        <dbReference type="ARBA" id="ARBA00023163"/>
    </source>
</evidence>
<dbReference type="PANTHER" id="PTHR30146:SF153">
    <property type="entry name" value="LACTOSE OPERON REPRESSOR"/>
    <property type="match status" value="1"/>
</dbReference>
<evidence type="ECO:0000313" key="6">
    <source>
        <dbReference type="EMBL" id="MBP2479603.1"/>
    </source>
</evidence>
<dbReference type="Proteomes" id="UP001519363">
    <property type="component" value="Unassembled WGS sequence"/>
</dbReference>
<dbReference type="PROSITE" id="PS50932">
    <property type="entry name" value="HTH_LACI_2"/>
    <property type="match status" value="1"/>
</dbReference>
<organism evidence="6 7">
    <name type="scientific">Crossiella equi</name>
    <dbReference type="NCBI Taxonomy" id="130796"/>
    <lineage>
        <taxon>Bacteria</taxon>
        <taxon>Bacillati</taxon>
        <taxon>Actinomycetota</taxon>
        <taxon>Actinomycetes</taxon>
        <taxon>Pseudonocardiales</taxon>
        <taxon>Pseudonocardiaceae</taxon>
        <taxon>Crossiella</taxon>
    </lineage>
</organism>
<dbReference type="CDD" id="cd06267">
    <property type="entry name" value="PBP1_LacI_sugar_binding-like"/>
    <property type="match status" value="1"/>
</dbReference>
<dbReference type="InterPro" id="IPR000843">
    <property type="entry name" value="HTH_LacI"/>
</dbReference>
<keyword evidence="2 6" id="KW-0238">DNA-binding</keyword>
<evidence type="ECO:0000259" key="4">
    <source>
        <dbReference type="PROSITE" id="PS50932"/>
    </source>
</evidence>
<dbReference type="InterPro" id="IPR010982">
    <property type="entry name" value="Lambda_DNA-bd_dom_sf"/>
</dbReference>
<dbReference type="RefSeq" id="WP_086788750.1">
    <property type="nucleotide sequence ID" value="NZ_JAGIOO010000001.1"/>
</dbReference>
<proteinExistence type="predicted"/>
<evidence type="ECO:0000259" key="5">
    <source>
        <dbReference type="PROSITE" id="PS50943"/>
    </source>
</evidence>
<feature type="domain" description="HTH cro/C1-type" evidence="5">
    <location>
        <begin position="2"/>
        <end position="46"/>
    </location>
</feature>
<dbReference type="InterPro" id="IPR028082">
    <property type="entry name" value="Peripla_BP_I"/>
</dbReference>
<keyword evidence="3" id="KW-0804">Transcription</keyword>
<evidence type="ECO:0000256" key="2">
    <source>
        <dbReference type="ARBA" id="ARBA00023125"/>
    </source>
</evidence>
<sequence>MIKITDVARHAGVSPSTVSYVLSGKRSISAETARRVEESIRVLGYRPHAGARALASSRAKVFALVIPLRSGVYVPVMMQFVGAVLAAARKRDHDVLLLTQEEGAEGLRRVADSALADAFLVMDVQLHDERLPVLRELNRPSVLIGFPAEATGLTCVDLDFAAAGERCVAHLAGLGHRELALIGSPPEVYARGTGFASRVHDGVRAAAHRFGARVSAYPCPDDPGAAQALVRTVLRERPGVTGVVVHNESVLDPVLAEFRRAGLRVPQELSVLAICPDELAERAAVPLTSVAVPAEELGEQAVDLLFSKLDGLPAPSVTLLPPRLIHRASTAAARDHS</sequence>
<dbReference type="EMBL" id="JAGIOO010000001">
    <property type="protein sequence ID" value="MBP2479603.1"/>
    <property type="molecule type" value="Genomic_DNA"/>
</dbReference>
<dbReference type="Gene3D" id="3.40.50.2300">
    <property type="match status" value="2"/>
</dbReference>
<protein>
    <submittedName>
        <fullName evidence="6">DNA-binding LacI/PurR family transcriptional regulator</fullName>
    </submittedName>
</protein>
<gene>
    <name evidence="6" type="ORF">JOF53_008475</name>
</gene>